<proteinExistence type="predicted"/>
<dbReference type="Proteomes" id="UP001064048">
    <property type="component" value="Chromosome 11"/>
</dbReference>
<reference evidence="1 2" key="1">
    <citation type="journal article" date="2022" name="Genome Biol. Evol.">
        <title>The Spruce Budworm Genome: Reconstructing the Evolutionary History of Antifreeze Proteins.</title>
        <authorList>
            <person name="Beliveau C."/>
            <person name="Gagne P."/>
            <person name="Picq S."/>
            <person name="Vernygora O."/>
            <person name="Keeling C.I."/>
            <person name="Pinkney K."/>
            <person name="Doucet D."/>
            <person name="Wen F."/>
            <person name="Johnston J.S."/>
            <person name="Maaroufi H."/>
            <person name="Boyle B."/>
            <person name="Laroche J."/>
            <person name="Dewar K."/>
            <person name="Juretic N."/>
            <person name="Blackburn G."/>
            <person name="Nisole A."/>
            <person name="Brunet B."/>
            <person name="Brandao M."/>
            <person name="Lumley L."/>
            <person name="Duan J."/>
            <person name="Quan G."/>
            <person name="Lucarotti C.J."/>
            <person name="Roe A.D."/>
            <person name="Sperling F.A.H."/>
            <person name="Levesque R.C."/>
            <person name="Cusson M."/>
        </authorList>
    </citation>
    <scope>NUCLEOTIDE SEQUENCE [LARGE SCALE GENOMIC DNA]</scope>
    <source>
        <strain evidence="1">Glfc:IPQL:Cfum</strain>
    </source>
</reference>
<name>A0ACC0JLH3_CHOFU</name>
<dbReference type="EMBL" id="CM046111">
    <property type="protein sequence ID" value="KAI8424922.1"/>
    <property type="molecule type" value="Genomic_DNA"/>
</dbReference>
<gene>
    <name evidence="1" type="ORF">MSG28_006834</name>
</gene>
<evidence type="ECO:0000313" key="1">
    <source>
        <dbReference type="EMBL" id="KAI8424922.1"/>
    </source>
</evidence>
<accession>A0ACC0JLH3</accession>
<protein>
    <submittedName>
        <fullName evidence="1">Uncharacterized protein</fullName>
    </submittedName>
</protein>
<evidence type="ECO:0000313" key="2">
    <source>
        <dbReference type="Proteomes" id="UP001064048"/>
    </source>
</evidence>
<organism evidence="1 2">
    <name type="scientific">Choristoneura fumiferana</name>
    <name type="common">Spruce budworm moth</name>
    <name type="synonym">Archips fumiferana</name>
    <dbReference type="NCBI Taxonomy" id="7141"/>
    <lineage>
        <taxon>Eukaryota</taxon>
        <taxon>Metazoa</taxon>
        <taxon>Ecdysozoa</taxon>
        <taxon>Arthropoda</taxon>
        <taxon>Hexapoda</taxon>
        <taxon>Insecta</taxon>
        <taxon>Pterygota</taxon>
        <taxon>Neoptera</taxon>
        <taxon>Endopterygota</taxon>
        <taxon>Lepidoptera</taxon>
        <taxon>Glossata</taxon>
        <taxon>Ditrysia</taxon>
        <taxon>Tortricoidea</taxon>
        <taxon>Tortricidae</taxon>
        <taxon>Tortricinae</taxon>
        <taxon>Choristoneura</taxon>
    </lineage>
</organism>
<sequence length="87" mass="9703">MATAIDALALDKANRYIVGNAAQVLYFTTGTSRDWTRAVGVPLTYTMELPGYEYMFEVPPEYIEQIVTETWAGVAAGAHYVFSKYPE</sequence>
<comment type="caution">
    <text evidence="1">The sequence shown here is derived from an EMBL/GenBank/DDBJ whole genome shotgun (WGS) entry which is preliminary data.</text>
</comment>
<keyword evidence="2" id="KW-1185">Reference proteome</keyword>